<dbReference type="InterPro" id="IPR019734">
    <property type="entry name" value="TPR_rpt"/>
</dbReference>
<feature type="domain" description="DUF6857" evidence="7">
    <location>
        <begin position="29"/>
        <end position="59"/>
    </location>
</feature>
<protein>
    <recommendedName>
        <fullName evidence="7">DUF6857 domain-containing protein</fullName>
    </recommendedName>
</protein>
<evidence type="ECO:0000256" key="1">
    <source>
        <dbReference type="ARBA" id="ARBA00004141"/>
    </source>
</evidence>
<dbReference type="SUPFAM" id="SSF103506">
    <property type="entry name" value="Mitochondrial carrier"/>
    <property type="match status" value="1"/>
</dbReference>
<keyword evidence="3 4" id="KW-0472">Membrane</keyword>
<dbReference type="AlphaFoldDB" id="A0AAN9EC74"/>
<keyword evidence="9" id="KW-1185">Reference proteome</keyword>
<keyword evidence="5" id="KW-0802">TPR repeat</keyword>
<dbReference type="Gene3D" id="1.25.40.10">
    <property type="entry name" value="Tetratricopeptide repeat domain"/>
    <property type="match status" value="1"/>
</dbReference>
<dbReference type="EMBL" id="JAYWIO010000008">
    <property type="protein sequence ID" value="KAK7247162.1"/>
    <property type="molecule type" value="Genomic_DNA"/>
</dbReference>
<dbReference type="PANTHER" id="PTHR44749:SF1">
    <property type="entry name" value="TETRATRICOPEPTIDE-LIKE HELICAL DOMAIN-CONTAINING PROTEIN"/>
    <property type="match status" value="1"/>
</dbReference>
<keyword evidence="2 4" id="KW-0812">Transmembrane</keyword>
<evidence type="ECO:0000256" key="3">
    <source>
        <dbReference type="ARBA" id="ARBA00023136"/>
    </source>
</evidence>
<feature type="repeat" description="TPR" evidence="5">
    <location>
        <begin position="110"/>
        <end position="143"/>
    </location>
</feature>
<dbReference type="GO" id="GO:0016020">
    <property type="term" value="C:membrane"/>
    <property type="evidence" value="ECO:0007669"/>
    <property type="project" value="UniProtKB-SubCell"/>
</dbReference>
<organism evidence="8 9">
    <name type="scientific">Crotalaria pallida</name>
    <name type="common">Smooth rattlebox</name>
    <name type="synonym">Crotalaria striata</name>
    <dbReference type="NCBI Taxonomy" id="3830"/>
    <lineage>
        <taxon>Eukaryota</taxon>
        <taxon>Viridiplantae</taxon>
        <taxon>Streptophyta</taxon>
        <taxon>Embryophyta</taxon>
        <taxon>Tracheophyta</taxon>
        <taxon>Spermatophyta</taxon>
        <taxon>Magnoliopsida</taxon>
        <taxon>eudicotyledons</taxon>
        <taxon>Gunneridae</taxon>
        <taxon>Pentapetalae</taxon>
        <taxon>rosids</taxon>
        <taxon>fabids</taxon>
        <taxon>Fabales</taxon>
        <taxon>Fabaceae</taxon>
        <taxon>Papilionoideae</taxon>
        <taxon>50 kb inversion clade</taxon>
        <taxon>genistoids sensu lato</taxon>
        <taxon>core genistoids</taxon>
        <taxon>Crotalarieae</taxon>
        <taxon>Crotalaria</taxon>
    </lineage>
</organism>
<comment type="subcellular location">
    <subcellularLocation>
        <location evidence="1">Membrane</location>
        <topology evidence="1">Multi-pass membrane protein</topology>
    </subcellularLocation>
</comment>
<dbReference type="SMART" id="SM00028">
    <property type="entry name" value="TPR"/>
    <property type="match status" value="2"/>
</dbReference>
<evidence type="ECO:0000256" key="6">
    <source>
        <dbReference type="RuleBase" id="RU000488"/>
    </source>
</evidence>
<dbReference type="Pfam" id="PF00153">
    <property type="entry name" value="Mito_carr"/>
    <property type="match status" value="1"/>
</dbReference>
<evidence type="ECO:0000256" key="2">
    <source>
        <dbReference type="ARBA" id="ARBA00022692"/>
    </source>
</evidence>
<dbReference type="InterPro" id="IPR011990">
    <property type="entry name" value="TPR-like_helical_dom_sf"/>
</dbReference>
<comment type="caution">
    <text evidence="8">The sequence shown here is derived from an EMBL/GenBank/DDBJ whole genome shotgun (WGS) entry which is preliminary data.</text>
</comment>
<evidence type="ECO:0000256" key="5">
    <source>
        <dbReference type="PROSITE-ProRule" id="PRU00339"/>
    </source>
</evidence>
<feature type="repeat" description="Solcar" evidence="4">
    <location>
        <begin position="111"/>
        <end position="202"/>
    </location>
</feature>
<evidence type="ECO:0000259" key="7">
    <source>
        <dbReference type="Pfam" id="PF21647"/>
    </source>
</evidence>
<dbReference type="GO" id="GO:0045892">
    <property type="term" value="P:negative regulation of DNA-templated transcription"/>
    <property type="evidence" value="ECO:0007669"/>
    <property type="project" value="InterPro"/>
</dbReference>
<dbReference type="Pfam" id="PF21647">
    <property type="entry name" value="DUF6857"/>
    <property type="match status" value="1"/>
</dbReference>
<gene>
    <name evidence="8" type="ORF">RIF29_42039</name>
</gene>
<evidence type="ECO:0000313" key="9">
    <source>
        <dbReference type="Proteomes" id="UP001372338"/>
    </source>
</evidence>
<name>A0AAN9EC74_CROPI</name>
<comment type="similarity">
    <text evidence="6">Belongs to the mitochondrial carrier (TC 2.A.29) family.</text>
</comment>
<dbReference type="SUPFAM" id="SSF48452">
    <property type="entry name" value="TPR-like"/>
    <property type="match status" value="1"/>
</dbReference>
<dbReference type="InterPro" id="IPR044650">
    <property type="entry name" value="SRFR1-like"/>
</dbReference>
<dbReference type="PROSITE" id="PS50920">
    <property type="entry name" value="SOLCAR"/>
    <property type="match status" value="1"/>
</dbReference>
<dbReference type="InterPro" id="IPR018108">
    <property type="entry name" value="MCP_transmembrane"/>
</dbReference>
<dbReference type="InterPro" id="IPR023395">
    <property type="entry name" value="MCP_dom_sf"/>
</dbReference>
<dbReference type="InterPro" id="IPR049172">
    <property type="entry name" value="DUF6857_pln"/>
</dbReference>
<evidence type="ECO:0000256" key="4">
    <source>
        <dbReference type="PROSITE-ProRule" id="PRU00282"/>
    </source>
</evidence>
<dbReference type="PROSITE" id="PS50005">
    <property type="entry name" value="TPR"/>
    <property type="match status" value="1"/>
</dbReference>
<dbReference type="PANTHER" id="PTHR44749">
    <property type="entry name" value="SUPPRESSOR OF RPS4-RLD 1"/>
    <property type="match status" value="1"/>
</dbReference>
<accession>A0AAN9EC74</accession>
<dbReference type="Proteomes" id="UP001372338">
    <property type="component" value="Unassembled WGS sequence"/>
</dbReference>
<sequence>MNLELARLNEALDHPFCLNRPSCDSADSAGWEVMKHRDSAQMAAIEAMQEAATAESLLQQAKRMTQPEIMRRVGKYEVERTIGILNFKFEDFDAAVEDLSTCVQSDRDYNSTYTCLGLALSSIGEYTKAVEAHKKSLQLGRNSLKALLQIDPQKYKSISSGFGFLLREQGVKGFYRGCVPTLFDVLQTSCPAFSSCKEKDLNLNVADTNKD</sequence>
<proteinExistence type="inferred from homology"/>
<evidence type="ECO:0000313" key="8">
    <source>
        <dbReference type="EMBL" id="KAK7247162.1"/>
    </source>
</evidence>
<keyword evidence="6" id="KW-0813">Transport</keyword>
<reference evidence="8 9" key="1">
    <citation type="submission" date="2024-01" db="EMBL/GenBank/DDBJ databases">
        <title>The genomes of 5 underutilized Papilionoideae crops provide insights into root nodulation and disease resistanc.</title>
        <authorList>
            <person name="Yuan L."/>
        </authorList>
    </citation>
    <scope>NUCLEOTIDE SEQUENCE [LARGE SCALE GENOMIC DNA]</scope>
    <source>
        <strain evidence="8">ZHUSHIDOU_FW_LH</strain>
        <tissue evidence="8">Leaf</tissue>
    </source>
</reference>